<dbReference type="Pfam" id="PF13516">
    <property type="entry name" value="LRR_6"/>
    <property type="match status" value="1"/>
</dbReference>
<evidence type="ECO:0000259" key="1">
    <source>
        <dbReference type="PROSITE" id="PS50181"/>
    </source>
</evidence>
<dbReference type="SMART" id="SM00367">
    <property type="entry name" value="LRR_CC"/>
    <property type="match status" value="6"/>
</dbReference>
<dbReference type="EMBL" id="JBEDUW010000003">
    <property type="protein sequence ID" value="KAK9936879.1"/>
    <property type="molecule type" value="Genomic_DNA"/>
</dbReference>
<dbReference type="InterPro" id="IPR001611">
    <property type="entry name" value="Leu-rich_rpt"/>
</dbReference>
<dbReference type="PROSITE" id="PS50181">
    <property type="entry name" value="FBOX"/>
    <property type="match status" value="2"/>
</dbReference>
<name>A0AAW1XK54_RUBAR</name>
<dbReference type="InterPro" id="IPR032675">
    <property type="entry name" value="LRR_dom_sf"/>
</dbReference>
<feature type="domain" description="F-box" evidence="1">
    <location>
        <begin position="296"/>
        <end position="343"/>
    </location>
</feature>
<reference evidence="2 3" key="1">
    <citation type="journal article" date="2023" name="G3 (Bethesda)">
        <title>A chromosome-length genome assembly and annotation of blackberry (Rubus argutus, cv. 'Hillquist').</title>
        <authorList>
            <person name="Bruna T."/>
            <person name="Aryal R."/>
            <person name="Dudchenko O."/>
            <person name="Sargent D.J."/>
            <person name="Mead D."/>
            <person name="Buti M."/>
            <person name="Cavallini A."/>
            <person name="Hytonen T."/>
            <person name="Andres J."/>
            <person name="Pham M."/>
            <person name="Weisz D."/>
            <person name="Mascagni F."/>
            <person name="Usai G."/>
            <person name="Natali L."/>
            <person name="Bassil N."/>
            <person name="Fernandez G.E."/>
            <person name="Lomsadze A."/>
            <person name="Armour M."/>
            <person name="Olukolu B."/>
            <person name="Poorten T."/>
            <person name="Britton C."/>
            <person name="Davik J."/>
            <person name="Ashrafi H."/>
            <person name="Aiden E.L."/>
            <person name="Borodovsky M."/>
            <person name="Worthington M."/>
        </authorList>
    </citation>
    <scope>NUCLEOTIDE SEQUENCE [LARGE SCALE GENOMIC DNA]</scope>
    <source>
        <strain evidence="2">PI 553951</strain>
    </source>
</reference>
<dbReference type="InterPro" id="IPR001810">
    <property type="entry name" value="F-box_dom"/>
</dbReference>
<dbReference type="PANTHER" id="PTHR38926:SF2">
    <property type="entry name" value="F-BOX_LRR-REPEAT PROTEIN 21-RELATED"/>
    <property type="match status" value="1"/>
</dbReference>
<comment type="caution">
    <text evidence="2">The sequence shown here is derived from an EMBL/GenBank/DDBJ whole genome shotgun (WGS) entry which is preliminary data.</text>
</comment>
<dbReference type="SUPFAM" id="SSF52047">
    <property type="entry name" value="RNI-like"/>
    <property type="match status" value="1"/>
</dbReference>
<evidence type="ECO:0000313" key="3">
    <source>
        <dbReference type="Proteomes" id="UP001457282"/>
    </source>
</evidence>
<accession>A0AAW1XK54</accession>
<protein>
    <recommendedName>
        <fullName evidence="1">F-box domain-containing protein</fullName>
    </recommendedName>
</protein>
<keyword evidence="3" id="KW-1185">Reference proteome</keyword>
<dbReference type="Proteomes" id="UP001457282">
    <property type="component" value="Unassembled WGS sequence"/>
</dbReference>
<gene>
    <name evidence="2" type="ORF">M0R45_013701</name>
</gene>
<feature type="domain" description="F-box" evidence="1">
    <location>
        <begin position="9"/>
        <end position="56"/>
    </location>
</feature>
<dbReference type="InterPro" id="IPR006553">
    <property type="entry name" value="Leu-rich_rpt_Cys-con_subtyp"/>
</dbReference>
<dbReference type="SMART" id="SM00256">
    <property type="entry name" value="FBOX"/>
    <property type="match status" value="2"/>
</dbReference>
<dbReference type="InterPro" id="IPR036047">
    <property type="entry name" value="F-box-like_dom_sf"/>
</dbReference>
<dbReference type="Gene3D" id="3.80.10.10">
    <property type="entry name" value="Ribonuclease Inhibitor"/>
    <property type="match status" value="3"/>
</dbReference>
<dbReference type="Gene3D" id="1.20.1280.50">
    <property type="match status" value="2"/>
</dbReference>
<dbReference type="SUPFAM" id="SSF81383">
    <property type="entry name" value="F-box domain"/>
    <property type="match status" value="2"/>
</dbReference>
<dbReference type="CDD" id="cd22164">
    <property type="entry name" value="F-box_AtSKIP19-like"/>
    <property type="match status" value="2"/>
</dbReference>
<organism evidence="2 3">
    <name type="scientific">Rubus argutus</name>
    <name type="common">Southern blackberry</name>
    <dbReference type="NCBI Taxonomy" id="59490"/>
    <lineage>
        <taxon>Eukaryota</taxon>
        <taxon>Viridiplantae</taxon>
        <taxon>Streptophyta</taxon>
        <taxon>Embryophyta</taxon>
        <taxon>Tracheophyta</taxon>
        <taxon>Spermatophyta</taxon>
        <taxon>Magnoliopsida</taxon>
        <taxon>eudicotyledons</taxon>
        <taxon>Gunneridae</taxon>
        <taxon>Pentapetalae</taxon>
        <taxon>rosids</taxon>
        <taxon>fabids</taxon>
        <taxon>Rosales</taxon>
        <taxon>Rosaceae</taxon>
        <taxon>Rosoideae</taxon>
        <taxon>Rosoideae incertae sedis</taxon>
        <taxon>Rubus</taxon>
    </lineage>
</organism>
<sequence length="561" mass="64582">MGEGRKRICRNWSELPEKVTASILSRLGAIEILESAQKVCMKWRQVCKDPLMWRKIDMQNDGDLEAMDYDLEEMCRHAVDRSSGSLVDINIEYFGTEELLEYITNSSNGIRRLRLLCCDDISDEGLSKVASKFPLLEELDISLCDNISHEAVEVVGRSCPLLKSFKLNKEWCQFSDDGPYEFHFSDFYSHILKAYRKRNQSPFDWNVDYDAEALAIAGTMHGLQHLQVFGNKLTDDGLRSILDCCPHLGSLDLRHCFILNLEGDLRRICSERINKLWLPHDSTEGKEFVARSEAYCFKWTQLPDNVTASILSRLGGIDILTSAQKVCPKWFRICKDPLMWRTIDMRNNFDIDDYKPFFFHELCEHAIKRSCGNLVDINVENFGTDELLKYYIAESSSGLKRLRLVTSFRITDEGFREVASKFPLLEDLDLSIHEDISHETLAVVGHSCPFLKSLKFNKRWFDEGRYNNHYKRECNDCALAIAGTMPGLHHLMLFRNTLTSKGLCAILDGCPHLESLDLRQCFNLKMEGKLGRRCAEQIKELRLPHDSVDDIDPSYDFVFDG</sequence>
<evidence type="ECO:0000313" key="2">
    <source>
        <dbReference type="EMBL" id="KAK9936879.1"/>
    </source>
</evidence>
<dbReference type="AlphaFoldDB" id="A0AAW1XK54"/>
<proteinExistence type="predicted"/>
<dbReference type="PANTHER" id="PTHR38926">
    <property type="entry name" value="F-BOX DOMAIN CONTAINING PROTEIN, EXPRESSED"/>
    <property type="match status" value="1"/>
</dbReference>
<dbReference type="Pfam" id="PF12937">
    <property type="entry name" value="F-box-like"/>
    <property type="match status" value="2"/>
</dbReference>